<sequence length="385" mass="43265">MMTHRLLTSMFTAEVKHCPIEVALHFAFDACNLEQLWSGIPARTGNCYNACTKLFVTCSTVLRAIEFNLTLIAGDADGLRTARAYLSCGIRKAKSSYAKKITGDFEDSIIQTVMDYKPLPQTCDSNSFFARFEAHNSMPQQKTTRPPPHDQALCLTAASVKRTLSKRSYNIPRHVLKDCAEELKDVFTDPYQFAYRGNRSTEDAIFSALHLALTHLDTKNSYVRMLFIDFSSAFNTIIPQQLICKLDQLGLSTSLCNWLLDLLSGRPQAVRVGSNTSRTTILSTGAPQGCVLSPLIFTLLTHDCAPFFSSNHTVKFADDTTVVVLISNNDETHYRKEVSQLVTWCRGNNLFLNIDKTKEVFIDFRRGQTPKPPTDHYFCSALLWV</sequence>
<evidence type="ECO:0000313" key="2">
    <source>
        <dbReference type="EMBL" id="KAF0040565.1"/>
    </source>
</evidence>
<dbReference type="SUPFAM" id="SSF56672">
    <property type="entry name" value="DNA/RNA polymerases"/>
    <property type="match status" value="1"/>
</dbReference>
<dbReference type="Proteomes" id="UP000438429">
    <property type="component" value="Unassembled WGS sequence"/>
</dbReference>
<comment type="caution">
    <text evidence="2">The sequence shown here is derived from an EMBL/GenBank/DDBJ whole genome shotgun (WGS) entry which is preliminary data.</text>
</comment>
<dbReference type="InterPro" id="IPR043502">
    <property type="entry name" value="DNA/RNA_pol_sf"/>
</dbReference>
<dbReference type="Pfam" id="PF00078">
    <property type="entry name" value="RVT_1"/>
    <property type="match status" value="1"/>
</dbReference>
<gene>
    <name evidence="2" type="ORF">F2P81_006463</name>
</gene>
<dbReference type="PROSITE" id="PS50878">
    <property type="entry name" value="RT_POL"/>
    <property type="match status" value="1"/>
</dbReference>
<evidence type="ECO:0000259" key="1">
    <source>
        <dbReference type="PROSITE" id="PS50878"/>
    </source>
</evidence>
<organism evidence="2 3">
    <name type="scientific">Scophthalmus maximus</name>
    <name type="common">Turbot</name>
    <name type="synonym">Psetta maxima</name>
    <dbReference type="NCBI Taxonomy" id="52904"/>
    <lineage>
        <taxon>Eukaryota</taxon>
        <taxon>Metazoa</taxon>
        <taxon>Chordata</taxon>
        <taxon>Craniata</taxon>
        <taxon>Vertebrata</taxon>
        <taxon>Euteleostomi</taxon>
        <taxon>Actinopterygii</taxon>
        <taxon>Neopterygii</taxon>
        <taxon>Teleostei</taxon>
        <taxon>Neoteleostei</taxon>
        <taxon>Acanthomorphata</taxon>
        <taxon>Carangaria</taxon>
        <taxon>Pleuronectiformes</taxon>
        <taxon>Pleuronectoidei</taxon>
        <taxon>Scophthalmidae</taxon>
        <taxon>Scophthalmus</taxon>
    </lineage>
</organism>
<protein>
    <recommendedName>
        <fullName evidence="1">Reverse transcriptase domain-containing protein</fullName>
    </recommendedName>
</protein>
<evidence type="ECO:0000313" key="3">
    <source>
        <dbReference type="Proteomes" id="UP000438429"/>
    </source>
</evidence>
<dbReference type="InterPro" id="IPR000477">
    <property type="entry name" value="RT_dom"/>
</dbReference>
<proteinExistence type="predicted"/>
<dbReference type="AlphaFoldDB" id="A0A6A4T603"/>
<feature type="domain" description="Reverse transcriptase" evidence="1">
    <location>
        <begin position="1"/>
        <end position="385"/>
    </location>
</feature>
<reference evidence="2 3" key="1">
    <citation type="submission" date="2019-06" db="EMBL/GenBank/DDBJ databases">
        <title>Draft genomes of female and male turbot (Scophthalmus maximus).</title>
        <authorList>
            <person name="Xu H."/>
            <person name="Xu X.-W."/>
            <person name="Shao C."/>
            <person name="Chen S."/>
        </authorList>
    </citation>
    <scope>NUCLEOTIDE SEQUENCE [LARGE SCALE GENOMIC DNA]</scope>
    <source>
        <strain evidence="2">Ysfricsl-2016a</strain>
        <tissue evidence="2">Blood</tissue>
    </source>
</reference>
<name>A0A6A4T603_SCOMX</name>
<dbReference type="EMBL" id="VEVO01000006">
    <property type="protein sequence ID" value="KAF0040565.1"/>
    <property type="molecule type" value="Genomic_DNA"/>
</dbReference>
<accession>A0A6A4T603</accession>
<dbReference type="PANTHER" id="PTHR33332">
    <property type="entry name" value="REVERSE TRANSCRIPTASE DOMAIN-CONTAINING PROTEIN"/>
    <property type="match status" value="1"/>
</dbReference>